<keyword evidence="2" id="KW-0328">Glycosyltransferase</keyword>
<dbReference type="GO" id="GO:0005886">
    <property type="term" value="C:plasma membrane"/>
    <property type="evidence" value="ECO:0007669"/>
    <property type="project" value="TreeGrafter"/>
</dbReference>
<evidence type="ECO:0000256" key="7">
    <source>
        <dbReference type="ARBA" id="ARBA00023136"/>
    </source>
</evidence>
<dbReference type="Proteomes" id="UP000535838">
    <property type="component" value="Unassembled WGS sequence"/>
</dbReference>
<comment type="caution">
    <text evidence="9">The sequence shown here is derived from an EMBL/GenBank/DDBJ whole genome shotgun (WGS) entry which is preliminary data.</text>
</comment>
<dbReference type="InterPro" id="IPR029044">
    <property type="entry name" value="Nucleotide-diphossugar_trans"/>
</dbReference>
<dbReference type="Pfam" id="PF00535">
    <property type="entry name" value="Glycos_transf_2"/>
    <property type="match status" value="1"/>
</dbReference>
<dbReference type="Gene3D" id="3.90.550.10">
    <property type="entry name" value="Spore Coat Polysaccharide Biosynthesis Protein SpsA, Chain A"/>
    <property type="match status" value="1"/>
</dbReference>
<dbReference type="CDD" id="cd04187">
    <property type="entry name" value="DPM1_like_bac"/>
    <property type="match status" value="1"/>
</dbReference>
<dbReference type="PANTHER" id="PTHR48090:SF3">
    <property type="entry name" value="UNDECAPRENYL-PHOSPHATE 4-DEOXY-4-FORMAMIDO-L-ARABINOSE TRANSFERASE"/>
    <property type="match status" value="1"/>
</dbReference>
<name>A0A841SRN8_9BACL</name>
<evidence type="ECO:0000313" key="9">
    <source>
        <dbReference type="EMBL" id="MBB6634604.1"/>
    </source>
</evidence>
<dbReference type="RefSeq" id="WP_185119839.1">
    <property type="nucleotide sequence ID" value="NZ_JACJVQ010000007.1"/>
</dbReference>
<evidence type="ECO:0000259" key="8">
    <source>
        <dbReference type="Pfam" id="PF00535"/>
    </source>
</evidence>
<keyword evidence="10" id="KW-1185">Reference proteome</keyword>
<keyword evidence="7" id="KW-0472">Membrane</keyword>
<dbReference type="InterPro" id="IPR001173">
    <property type="entry name" value="Glyco_trans_2-like"/>
</dbReference>
<gene>
    <name evidence="9" type="ORF">H7B67_10830</name>
</gene>
<dbReference type="EMBL" id="JACJVQ010000007">
    <property type="protein sequence ID" value="MBB6634604.1"/>
    <property type="molecule type" value="Genomic_DNA"/>
</dbReference>
<evidence type="ECO:0000256" key="2">
    <source>
        <dbReference type="ARBA" id="ARBA00022676"/>
    </source>
</evidence>
<dbReference type="GO" id="GO:0099621">
    <property type="term" value="F:undecaprenyl-phosphate 4-deoxy-4-formamido-L-arabinose transferase activity"/>
    <property type="evidence" value="ECO:0007669"/>
    <property type="project" value="TreeGrafter"/>
</dbReference>
<sequence>MKELSVVVPLYNERDDLMRLYFAITGALDPFIGEYEIILVNDGSTDGSETLLDRIAENDPRVRVIPFQRNYGQTAAISAGLKMAEGCFIALMDGDLQTYPEDILKLLPYMQEFDFANGTRVERKDTLLKKISSRIGNGVRNRVTGDRVQDTGCPMKVFKSDVAQSFNLYEGFHRFLPTLARMNGFRVVEVPVGHRERTAGHSKYGVLNRAFVGLMDAIVIGWLRKRTINYRIRGN</sequence>
<evidence type="ECO:0000256" key="1">
    <source>
        <dbReference type="ARBA" id="ARBA00022475"/>
    </source>
</evidence>
<dbReference type="PANTHER" id="PTHR48090">
    <property type="entry name" value="UNDECAPRENYL-PHOSPHATE 4-DEOXY-4-FORMAMIDO-L-ARABINOSE TRANSFERASE-RELATED"/>
    <property type="match status" value="1"/>
</dbReference>
<dbReference type="InterPro" id="IPR050256">
    <property type="entry name" value="Glycosyltransferase_2"/>
</dbReference>
<evidence type="ECO:0000256" key="5">
    <source>
        <dbReference type="ARBA" id="ARBA00022985"/>
    </source>
</evidence>
<protein>
    <submittedName>
        <fullName evidence="9">Glycosyltransferase family 2 protein</fullName>
    </submittedName>
</protein>
<accession>A0A841SRN8</accession>
<keyword evidence="1" id="KW-1003">Cell membrane</keyword>
<keyword evidence="6" id="KW-1133">Transmembrane helix</keyword>
<dbReference type="AlphaFoldDB" id="A0A841SRN8"/>
<keyword evidence="4" id="KW-0812">Transmembrane</keyword>
<feature type="domain" description="Glycosyltransferase 2-like" evidence="8">
    <location>
        <begin position="5"/>
        <end position="162"/>
    </location>
</feature>
<evidence type="ECO:0000313" key="10">
    <source>
        <dbReference type="Proteomes" id="UP000535838"/>
    </source>
</evidence>
<keyword evidence="5" id="KW-0448">Lipopolysaccharide biosynthesis</keyword>
<keyword evidence="3 9" id="KW-0808">Transferase</keyword>
<proteinExistence type="predicted"/>
<evidence type="ECO:0000256" key="4">
    <source>
        <dbReference type="ARBA" id="ARBA00022692"/>
    </source>
</evidence>
<dbReference type="SUPFAM" id="SSF53448">
    <property type="entry name" value="Nucleotide-diphospho-sugar transferases"/>
    <property type="match status" value="1"/>
</dbReference>
<dbReference type="GO" id="GO:0009103">
    <property type="term" value="P:lipopolysaccharide biosynthetic process"/>
    <property type="evidence" value="ECO:0007669"/>
    <property type="project" value="UniProtKB-KW"/>
</dbReference>
<reference evidence="9 10" key="1">
    <citation type="submission" date="2020-08" db="EMBL/GenBank/DDBJ databases">
        <title>Cohnella phylogeny.</title>
        <authorList>
            <person name="Dunlap C."/>
        </authorList>
    </citation>
    <scope>NUCLEOTIDE SEQUENCE [LARGE SCALE GENOMIC DNA]</scope>
    <source>
        <strain evidence="9 10">DSM 25241</strain>
    </source>
</reference>
<evidence type="ECO:0000256" key="6">
    <source>
        <dbReference type="ARBA" id="ARBA00022989"/>
    </source>
</evidence>
<organism evidence="9 10">
    <name type="scientific">Cohnella thailandensis</name>
    <dbReference type="NCBI Taxonomy" id="557557"/>
    <lineage>
        <taxon>Bacteria</taxon>
        <taxon>Bacillati</taxon>
        <taxon>Bacillota</taxon>
        <taxon>Bacilli</taxon>
        <taxon>Bacillales</taxon>
        <taxon>Paenibacillaceae</taxon>
        <taxon>Cohnella</taxon>
    </lineage>
</organism>
<evidence type="ECO:0000256" key="3">
    <source>
        <dbReference type="ARBA" id="ARBA00022679"/>
    </source>
</evidence>